<feature type="transmembrane region" description="Helical" evidence="1">
    <location>
        <begin position="150"/>
        <end position="172"/>
    </location>
</feature>
<dbReference type="RefSeq" id="XP_015587913.1">
    <property type="nucleotide sequence ID" value="XM_015732427.2"/>
</dbReference>
<gene>
    <name evidence="3" type="primary">LOC107264304</name>
</gene>
<dbReference type="Proteomes" id="UP000694920">
    <property type="component" value="Unplaced"/>
</dbReference>
<dbReference type="GeneID" id="107264304"/>
<reference evidence="3" key="1">
    <citation type="submission" date="2025-08" db="UniProtKB">
        <authorList>
            <consortium name="RefSeq"/>
        </authorList>
    </citation>
    <scope>IDENTIFICATION</scope>
</reference>
<evidence type="ECO:0000313" key="3">
    <source>
        <dbReference type="RefSeq" id="XP_015587913.1"/>
    </source>
</evidence>
<accession>A0AAJ7BK15</accession>
<keyword evidence="2" id="KW-1185">Reference proteome</keyword>
<sequence>MVAITYWGLISPKKLLTLVGHFCLCRRTMVNKIWWHEIKRKWSCLKSEVPHARLFSEPRWQDHVAVWYLIYRWLIFLSWISIIILSIFEVGSYEPQGNDQKWAIYLTNWDLVLGAAQAFLGCFLVSRRWKSQRESNYQPDNLVFGKLEKVYWFLFVATSSIAIGVTVSYWAAVYDPKIHHVDPLNILLHVCNSILMCLDVCITNIPFRLKHFWWSVAIVTLYAIFSLIYFFAGGLNKDGYDYIYKILDWKVPGRTLLVCLGGFVFVVAVHCLLCLFVKFKDRLHMKINEKRTDTSSRSDNQPPVAIKRIEIIV</sequence>
<dbReference type="KEGG" id="ccin:107264304"/>
<dbReference type="Pfam" id="PF21534">
    <property type="entry name" value="Rost"/>
    <property type="match status" value="1"/>
</dbReference>
<organism evidence="2 3">
    <name type="scientific">Cephus cinctus</name>
    <name type="common">Wheat stem sawfly</name>
    <dbReference type="NCBI Taxonomy" id="211228"/>
    <lineage>
        <taxon>Eukaryota</taxon>
        <taxon>Metazoa</taxon>
        <taxon>Ecdysozoa</taxon>
        <taxon>Arthropoda</taxon>
        <taxon>Hexapoda</taxon>
        <taxon>Insecta</taxon>
        <taxon>Pterygota</taxon>
        <taxon>Neoptera</taxon>
        <taxon>Endopterygota</taxon>
        <taxon>Hymenoptera</taxon>
        <taxon>Cephoidea</taxon>
        <taxon>Cephidae</taxon>
        <taxon>Cephus</taxon>
    </lineage>
</organism>
<dbReference type="GO" id="GO:0016020">
    <property type="term" value="C:membrane"/>
    <property type="evidence" value="ECO:0007669"/>
    <property type="project" value="TreeGrafter"/>
</dbReference>
<proteinExistence type="predicted"/>
<dbReference type="PANTHER" id="PTHR12242">
    <property type="entry name" value="OS02G0130600 PROTEIN-RELATED"/>
    <property type="match status" value="1"/>
</dbReference>
<feature type="transmembrane region" description="Helical" evidence="1">
    <location>
        <begin position="111"/>
        <end position="129"/>
    </location>
</feature>
<feature type="transmembrane region" description="Helical" evidence="1">
    <location>
        <begin position="212"/>
        <end position="235"/>
    </location>
</feature>
<dbReference type="AlphaFoldDB" id="A0AAJ7BK15"/>
<dbReference type="PANTHER" id="PTHR12242:SF49">
    <property type="entry name" value="HEADBUTT, ISOFORM E"/>
    <property type="match status" value="1"/>
</dbReference>
<feature type="transmembrane region" description="Helical" evidence="1">
    <location>
        <begin position="69"/>
        <end position="91"/>
    </location>
</feature>
<name>A0AAJ7BK15_CEPCN</name>
<keyword evidence="1" id="KW-0812">Transmembrane</keyword>
<feature type="transmembrane region" description="Helical" evidence="1">
    <location>
        <begin position="255"/>
        <end position="277"/>
    </location>
</feature>
<evidence type="ECO:0000256" key="1">
    <source>
        <dbReference type="SAM" id="Phobius"/>
    </source>
</evidence>
<protein>
    <submittedName>
        <fullName evidence="3">Protein rolling stone isoform X1</fullName>
    </submittedName>
</protein>
<keyword evidence="1" id="KW-1133">Transmembrane helix</keyword>
<evidence type="ECO:0000313" key="2">
    <source>
        <dbReference type="Proteomes" id="UP000694920"/>
    </source>
</evidence>
<dbReference type="InterPro" id="IPR049352">
    <property type="entry name" value="Rost"/>
</dbReference>
<feature type="transmembrane region" description="Helical" evidence="1">
    <location>
        <begin position="184"/>
        <end position="205"/>
    </location>
</feature>
<keyword evidence="1" id="KW-0472">Membrane</keyword>